<dbReference type="Proteomes" id="UP000275385">
    <property type="component" value="Unassembled WGS sequence"/>
</dbReference>
<evidence type="ECO:0000313" key="3">
    <source>
        <dbReference type="Proteomes" id="UP000275385"/>
    </source>
</evidence>
<keyword evidence="3" id="KW-1185">Reference proteome</keyword>
<evidence type="ECO:0000256" key="1">
    <source>
        <dbReference type="SAM" id="MobiDB-lite"/>
    </source>
</evidence>
<name>A0A420XW42_9PEZI</name>
<gene>
    <name evidence="2" type="ORF">DL546_000217</name>
</gene>
<accession>A0A420XW42</accession>
<proteinExistence type="predicted"/>
<sequence>MDSTKDTTTQTEKKAQDAAQGVKDGFKATFEDHKANPGPAIPKEFNVQQEGTKEERRAKAAELNK</sequence>
<feature type="compositionally biased region" description="Basic and acidic residues" evidence="1">
    <location>
        <begin position="51"/>
        <end position="65"/>
    </location>
</feature>
<feature type="compositionally biased region" description="Basic and acidic residues" evidence="1">
    <location>
        <begin position="24"/>
        <end position="35"/>
    </location>
</feature>
<feature type="compositionally biased region" description="Polar residues" evidence="1">
    <location>
        <begin position="1"/>
        <end position="10"/>
    </location>
</feature>
<protein>
    <submittedName>
        <fullName evidence="2">Uncharacterized protein</fullName>
    </submittedName>
</protein>
<organism evidence="2 3">
    <name type="scientific">Coniochaeta pulveracea</name>
    <dbReference type="NCBI Taxonomy" id="177199"/>
    <lineage>
        <taxon>Eukaryota</taxon>
        <taxon>Fungi</taxon>
        <taxon>Dikarya</taxon>
        <taxon>Ascomycota</taxon>
        <taxon>Pezizomycotina</taxon>
        <taxon>Sordariomycetes</taxon>
        <taxon>Sordariomycetidae</taxon>
        <taxon>Coniochaetales</taxon>
        <taxon>Coniochaetaceae</taxon>
        <taxon>Coniochaeta</taxon>
    </lineage>
</organism>
<reference evidence="2 3" key="1">
    <citation type="submission" date="2018-08" db="EMBL/GenBank/DDBJ databases">
        <title>Draft genome of the lignicolous fungus Coniochaeta pulveracea.</title>
        <authorList>
            <person name="Borstlap C.J."/>
            <person name="De Witt R.N."/>
            <person name="Botha A."/>
            <person name="Volschenk H."/>
        </authorList>
    </citation>
    <scope>NUCLEOTIDE SEQUENCE [LARGE SCALE GENOMIC DNA]</scope>
    <source>
        <strain evidence="2 3">CAB683</strain>
    </source>
</reference>
<dbReference type="OrthoDB" id="2532734at2759"/>
<dbReference type="EMBL" id="QVQW01000147">
    <property type="protein sequence ID" value="RKU39789.1"/>
    <property type="molecule type" value="Genomic_DNA"/>
</dbReference>
<comment type="caution">
    <text evidence="2">The sequence shown here is derived from an EMBL/GenBank/DDBJ whole genome shotgun (WGS) entry which is preliminary data.</text>
</comment>
<feature type="region of interest" description="Disordered" evidence="1">
    <location>
        <begin position="1"/>
        <end position="65"/>
    </location>
</feature>
<evidence type="ECO:0000313" key="2">
    <source>
        <dbReference type="EMBL" id="RKU39789.1"/>
    </source>
</evidence>
<dbReference type="AlphaFoldDB" id="A0A420XW42"/>